<dbReference type="InterPro" id="IPR012317">
    <property type="entry name" value="Poly(ADP-ribose)pol_cat_dom"/>
</dbReference>
<keyword evidence="9 13" id="KW-0520">NAD</keyword>
<protein>
    <recommendedName>
        <fullName evidence="13">Poly [ADP-ribose] polymerase</fullName>
        <shortName evidence="13">PARP</shortName>
        <ecNumber evidence="13">2.4.2.-</ecNumber>
    </recommendedName>
</protein>
<dbReference type="Gene3D" id="1.20.142.10">
    <property type="entry name" value="Poly(ADP-ribose) polymerase, regulatory domain"/>
    <property type="match status" value="1"/>
</dbReference>
<evidence type="ECO:0000256" key="12">
    <source>
        <dbReference type="ARBA" id="ARBA00024347"/>
    </source>
</evidence>
<evidence type="ECO:0000259" key="16">
    <source>
        <dbReference type="PROSITE" id="PS51060"/>
    </source>
</evidence>
<comment type="similarity">
    <text evidence="12">Belongs to the ARTD/PARP family.</text>
</comment>
<dbReference type="SUPFAM" id="SSF47587">
    <property type="entry name" value="Domain of poly(ADP-ribose) polymerase"/>
    <property type="match status" value="1"/>
</dbReference>
<evidence type="ECO:0000313" key="19">
    <source>
        <dbReference type="Proteomes" id="UP001347796"/>
    </source>
</evidence>
<dbReference type="GO" id="GO:0070212">
    <property type="term" value="P:protein poly-ADP-ribosylation"/>
    <property type="evidence" value="ECO:0007669"/>
    <property type="project" value="TreeGrafter"/>
</dbReference>
<keyword evidence="8" id="KW-0862">Zinc</keyword>
<dbReference type="GO" id="GO:1990404">
    <property type="term" value="F:NAD+-protein mono-ADP-ribosyltransferase activity"/>
    <property type="evidence" value="ECO:0007669"/>
    <property type="project" value="TreeGrafter"/>
</dbReference>
<gene>
    <name evidence="18" type="ORF">SNE40_014436</name>
</gene>
<dbReference type="SUPFAM" id="SSF56399">
    <property type="entry name" value="ADP-ribosylation"/>
    <property type="match status" value="1"/>
</dbReference>
<dbReference type="PROSITE" id="PS51060">
    <property type="entry name" value="PARP_ALPHA_HD"/>
    <property type="match status" value="1"/>
</dbReference>
<evidence type="ECO:0000256" key="13">
    <source>
        <dbReference type="RuleBase" id="RU362114"/>
    </source>
</evidence>
<dbReference type="InterPro" id="IPR036930">
    <property type="entry name" value="WGR_dom_sf"/>
</dbReference>
<evidence type="ECO:0000256" key="6">
    <source>
        <dbReference type="ARBA" id="ARBA00022737"/>
    </source>
</evidence>
<dbReference type="CDD" id="cd08002">
    <property type="entry name" value="WGR_PARP3_like"/>
    <property type="match status" value="1"/>
</dbReference>
<dbReference type="SMART" id="SM00773">
    <property type="entry name" value="WGR"/>
    <property type="match status" value="1"/>
</dbReference>
<sequence>MPPKRKAAAAKKTAGGKKAKKAVVKEEEEEEAAAPTMKDTINKLKIADKGKKKTFAPDKGCTLHGASVLEDYDCMLNQTNIGHNNNKFYIIQVLEHGNGIFYAWNRWGRVGEHGDYKLTHGTKEECIKMFEKKFQDKTKNKWADRENFKAKPGKYTLIEMAGDDDEDEVDTPVKVDLSGKTIAESKLDKTTQKFMSLIFDLDMFKESMKKFDIDVNKIPLGKLSKSQIAKGFEILDEIEDILNKKKKGNLTELSSRFYTAIPHSFGRRIPPKIDTLELVRQKMDMLMVLADIELAQEMTKEKDKKMTETVKGEVPNPIDVNYDMLKCDLELVDPKSNDFKLIETYTNETQGYRKVKLQHVWKLSRDGDDERFKAHKDIKNRKLLWHGTNIAVVAAILKTGLRIMPHSGGRVGKGIYFASENGKSAGYVSCNNKTGVMFLSEVALGKEKVIYTDDHTLKSAPKGFDSVLAKGDTEPDPSKDKKIKIDGNDVIIPQGKPIKQNNPSRSSFSQSEYLVYKESQNRLRYMLQLEFGY</sequence>
<dbReference type="InterPro" id="IPR036616">
    <property type="entry name" value="Poly(ADP-ribose)pol_reg_dom_sf"/>
</dbReference>
<keyword evidence="5" id="KW-0479">Metal-binding</keyword>
<dbReference type="EMBL" id="JAZGQO010000010">
    <property type="protein sequence ID" value="KAK6176081.1"/>
    <property type="molecule type" value="Genomic_DNA"/>
</dbReference>
<dbReference type="GO" id="GO:0008270">
    <property type="term" value="F:zinc ion binding"/>
    <property type="evidence" value="ECO:0007669"/>
    <property type="project" value="UniProtKB-KW"/>
</dbReference>
<keyword evidence="3 13" id="KW-0808">Transferase</keyword>
<dbReference type="GO" id="GO:0005730">
    <property type="term" value="C:nucleolus"/>
    <property type="evidence" value="ECO:0007669"/>
    <property type="project" value="TreeGrafter"/>
</dbReference>
<feature type="domain" description="WGR" evidence="17">
    <location>
        <begin position="65"/>
        <end position="155"/>
    </location>
</feature>
<evidence type="ECO:0000256" key="7">
    <source>
        <dbReference type="ARBA" id="ARBA00022771"/>
    </source>
</evidence>
<feature type="domain" description="PARP catalytic" evidence="15">
    <location>
        <begin position="316"/>
        <end position="533"/>
    </location>
</feature>
<keyword evidence="19" id="KW-1185">Reference proteome</keyword>
<dbReference type="Pfam" id="PF00644">
    <property type="entry name" value="PARP"/>
    <property type="match status" value="1"/>
</dbReference>
<evidence type="ECO:0000256" key="11">
    <source>
        <dbReference type="ARBA" id="ARBA00023242"/>
    </source>
</evidence>
<dbReference type="GO" id="GO:0003950">
    <property type="term" value="F:NAD+ poly-ADP-ribosyltransferase activity"/>
    <property type="evidence" value="ECO:0007669"/>
    <property type="project" value="UniProtKB-UniRule"/>
</dbReference>
<name>A0AAN8PQG3_PATCE</name>
<evidence type="ECO:0000256" key="8">
    <source>
        <dbReference type="ARBA" id="ARBA00022833"/>
    </source>
</evidence>
<dbReference type="InterPro" id="IPR004102">
    <property type="entry name" value="Poly(ADP-ribose)pol_reg_dom"/>
</dbReference>
<dbReference type="Pfam" id="PF02877">
    <property type="entry name" value="PARP_reg"/>
    <property type="match status" value="1"/>
</dbReference>
<evidence type="ECO:0000259" key="17">
    <source>
        <dbReference type="PROSITE" id="PS51977"/>
    </source>
</evidence>
<reference evidence="18 19" key="1">
    <citation type="submission" date="2024-01" db="EMBL/GenBank/DDBJ databases">
        <title>The genome of the rayed Mediterranean limpet Patella caerulea (Linnaeus, 1758).</title>
        <authorList>
            <person name="Anh-Thu Weber A."/>
            <person name="Halstead-Nussloch G."/>
        </authorList>
    </citation>
    <scope>NUCLEOTIDE SEQUENCE [LARGE SCALE GENOMIC DNA]</scope>
    <source>
        <strain evidence="18">AATW-2023a</strain>
        <tissue evidence="18">Whole specimen</tissue>
    </source>
</reference>
<dbReference type="PANTHER" id="PTHR10459:SF66">
    <property type="entry name" value="PROTEIN MONO-ADP-RIBOSYLTRANSFERASE PARP3"/>
    <property type="match status" value="1"/>
</dbReference>
<dbReference type="FunFam" id="3.90.228.10:FF:000009">
    <property type="entry name" value="Poly [ADP-ribose] polymerase"/>
    <property type="match status" value="1"/>
</dbReference>
<evidence type="ECO:0000256" key="14">
    <source>
        <dbReference type="SAM" id="MobiDB-lite"/>
    </source>
</evidence>
<evidence type="ECO:0000256" key="1">
    <source>
        <dbReference type="ARBA" id="ARBA00004123"/>
    </source>
</evidence>
<dbReference type="PROSITE" id="PS51977">
    <property type="entry name" value="WGR"/>
    <property type="match status" value="1"/>
</dbReference>
<dbReference type="GO" id="GO:0035861">
    <property type="term" value="C:site of double-strand break"/>
    <property type="evidence" value="ECO:0007669"/>
    <property type="project" value="TreeGrafter"/>
</dbReference>
<keyword evidence="4" id="KW-0548">Nucleotidyltransferase</keyword>
<accession>A0AAN8PQG3</accession>
<dbReference type="GO" id="GO:0006302">
    <property type="term" value="P:double-strand break repair"/>
    <property type="evidence" value="ECO:0007669"/>
    <property type="project" value="TreeGrafter"/>
</dbReference>
<keyword evidence="2 13" id="KW-0328">Glycosyltransferase</keyword>
<dbReference type="Pfam" id="PF05406">
    <property type="entry name" value="WGR"/>
    <property type="match status" value="1"/>
</dbReference>
<dbReference type="Gene3D" id="2.20.140.10">
    <property type="entry name" value="WGR domain"/>
    <property type="match status" value="1"/>
</dbReference>
<dbReference type="InterPro" id="IPR050800">
    <property type="entry name" value="ARTD/PARP"/>
</dbReference>
<dbReference type="AlphaFoldDB" id="A0AAN8PQG3"/>
<dbReference type="SUPFAM" id="SSF142921">
    <property type="entry name" value="WGR domain-like"/>
    <property type="match status" value="1"/>
</dbReference>
<keyword evidence="6" id="KW-0677">Repeat</keyword>
<evidence type="ECO:0000256" key="5">
    <source>
        <dbReference type="ARBA" id="ARBA00022723"/>
    </source>
</evidence>
<evidence type="ECO:0000256" key="2">
    <source>
        <dbReference type="ARBA" id="ARBA00022676"/>
    </source>
</evidence>
<dbReference type="PROSITE" id="PS51059">
    <property type="entry name" value="PARP_CATALYTIC"/>
    <property type="match status" value="1"/>
</dbReference>
<dbReference type="Proteomes" id="UP001347796">
    <property type="component" value="Unassembled WGS sequence"/>
</dbReference>
<comment type="caution">
    <text evidence="18">The sequence shown here is derived from an EMBL/GenBank/DDBJ whole genome shotgun (WGS) entry which is preliminary data.</text>
</comment>
<evidence type="ECO:0000256" key="10">
    <source>
        <dbReference type="ARBA" id="ARBA00023125"/>
    </source>
</evidence>
<dbReference type="FunFam" id="1.20.142.10:FF:000001">
    <property type="entry name" value="Poly [ADP-ribose] polymerase"/>
    <property type="match status" value="1"/>
</dbReference>
<dbReference type="Gene3D" id="3.90.228.10">
    <property type="match status" value="1"/>
</dbReference>
<organism evidence="18 19">
    <name type="scientific">Patella caerulea</name>
    <name type="common">Rayed Mediterranean limpet</name>
    <dbReference type="NCBI Taxonomy" id="87958"/>
    <lineage>
        <taxon>Eukaryota</taxon>
        <taxon>Metazoa</taxon>
        <taxon>Spiralia</taxon>
        <taxon>Lophotrochozoa</taxon>
        <taxon>Mollusca</taxon>
        <taxon>Gastropoda</taxon>
        <taxon>Patellogastropoda</taxon>
        <taxon>Patelloidea</taxon>
        <taxon>Patellidae</taxon>
        <taxon>Patella</taxon>
    </lineage>
</organism>
<proteinExistence type="inferred from homology"/>
<evidence type="ECO:0000256" key="9">
    <source>
        <dbReference type="ARBA" id="ARBA00023027"/>
    </source>
</evidence>
<dbReference type="CDD" id="cd01437">
    <property type="entry name" value="parp_like"/>
    <property type="match status" value="1"/>
</dbReference>
<dbReference type="GO" id="GO:0016779">
    <property type="term" value="F:nucleotidyltransferase activity"/>
    <property type="evidence" value="ECO:0007669"/>
    <property type="project" value="UniProtKB-KW"/>
</dbReference>
<dbReference type="GO" id="GO:0003677">
    <property type="term" value="F:DNA binding"/>
    <property type="evidence" value="ECO:0007669"/>
    <property type="project" value="UniProtKB-KW"/>
</dbReference>
<evidence type="ECO:0000256" key="3">
    <source>
        <dbReference type="ARBA" id="ARBA00022679"/>
    </source>
</evidence>
<feature type="domain" description="PARP alpha-helical" evidence="16">
    <location>
        <begin position="184"/>
        <end position="300"/>
    </location>
</feature>
<keyword evidence="11" id="KW-0539">Nucleus</keyword>
<dbReference type="EC" id="2.4.2.-" evidence="13"/>
<dbReference type="InterPro" id="IPR008893">
    <property type="entry name" value="WGR_domain"/>
</dbReference>
<keyword evidence="7" id="KW-0863">Zinc-finger</keyword>
<dbReference type="FunFam" id="2.20.140.10:FF:000001">
    <property type="entry name" value="Poly [ADP-ribose] polymerase"/>
    <property type="match status" value="1"/>
</dbReference>
<comment type="subcellular location">
    <subcellularLocation>
        <location evidence="1">Nucleus</location>
    </subcellularLocation>
</comment>
<evidence type="ECO:0000259" key="15">
    <source>
        <dbReference type="PROSITE" id="PS51059"/>
    </source>
</evidence>
<keyword evidence="10" id="KW-0238">DNA-binding</keyword>
<dbReference type="PANTHER" id="PTHR10459">
    <property type="entry name" value="DNA LIGASE"/>
    <property type="match status" value="1"/>
</dbReference>
<evidence type="ECO:0000256" key="4">
    <source>
        <dbReference type="ARBA" id="ARBA00022695"/>
    </source>
</evidence>
<evidence type="ECO:0000313" key="18">
    <source>
        <dbReference type="EMBL" id="KAK6176081.1"/>
    </source>
</evidence>
<feature type="region of interest" description="Disordered" evidence="14">
    <location>
        <begin position="1"/>
        <end position="22"/>
    </location>
</feature>